<dbReference type="PANTHER" id="PTHR45024:SF2">
    <property type="entry name" value="SCP2 DOMAIN-CONTAINING PROTEIN"/>
    <property type="match status" value="1"/>
</dbReference>
<evidence type="ECO:0000256" key="2">
    <source>
        <dbReference type="ARBA" id="ARBA00023002"/>
    </source>
</evidence>
<dbReference type="GO" id="GO:0016491">
    <property type="term" value="F:oxidoreductase activity"/>
    <property type="evidence" value="ECO:0007669"/>
    <property type="project" value="UniProtKB-KW"/>
</dbReference>
<dbReference type="PRINTS" id="PR00080">
    <property type="entry name" value="SDRFAMILY"/>
</dbReference>
<organism evidence="3 4">
    <name type="scientific">Tectimicrobiota bacterium</name>
    <dbReference type="NCBI Taxonomy" id="2528274"/>
    <lineage>
        <taxon>Bacteria</taxon>
        <taxon>Pseudomonadati</taxon>
        <taxon>Nitrospinota/Tectimicrobiota group</taxon>
        <taxon>Candidatus Tectimicrobiota</taxon>
    </lineage>
</organism>
<accession>A0A933LQV1</accession>
<protein>
    <submittedName>
        <fullName evidence="3">SDR family oxidoreductase</fullName>
    </submittedName>
</protein>
<gene>
    <name evidence="3" type="ORF">HY730_09360</name>
</gene>
<comment type="similarity">
    <text evidence="1">Belongs to the short-chain dehydrogenases/reductases (SDR) family.</text>
</comment>
<sequence>MAKVLEGKVAVVTGAGRGIGRGEAMALAAAGAKVVVNDLGGAADGTGGDAAPANVVVNEIKAQGGAAVSNFDSVSDPDGAEKIIQTAINNFGRIDILINNAGILRDRMVFNMTNEEWDIVQKVHMYGHFYCTRSACKYMRQQKWGRIVNTSSSAGLGETFGQANYGAAKEGIVGLTRQVARDMGRYGVTCNALRPSAATRLTMTPELKEAWKKAGQDILVERLEALNPEDIAPLVVFLCTDAASNINGRTFAVGGGEISLYTEPIKERTIYKIGRWTVEELLAIGPSTIGKDVINPGFEVK</sequence>
<dbReference type="InterPro" id="IPR020904">
    <property type="entry name" value="Sc_DH/Rdtase_CS"/>
</dbReference>
<dbReference type="Pfam" id="PF13561">
    <property type="entry name" value="adh_short_C2"/>
    <property type="match status" value="1"/>
</dbReference>
<dbReference type="AlphaFoldDB" id="A0A933LQV1"/>
<reference evidence="3" key="1">
    <citation type="submission" date="2020-07" db="EMBL/GenBank/DDBJ databases">
        <title>Huge and variable diversity of episymbiotic CPR bacteria and DPANN archaea in groundwater ecosystems.</title>
        <authorList>
            <person name="He C.Y."/>
            <person name="Keren R."/>
            <person name="Whittaker M."/>
            <person name="Farag I.F."/>
            <person name="Doudna J."/>
            <person name="Cate J.H.D."/>
            <person name="Banfield J.F."/>
        </authorList>
    </citation>
    <scope>NUCLEOTIDE SEQUENCE</scope>
    <source>
        <strain evidence="3">NC_groundwater_1482_Ag_S-0.65um_47_24</strain>
    </source>
</reference>
<dbReference type="Gene3D" id="3.40.50.720">
    <property type="entry name" value="NAD(P)-binding Rossmann-like Domain"/>
    <property type="match status" value="1"/>
</dbReference>
<dbReference type="PROSITE" id="PS00061">
    <property type="entry name" value="ADH_SHORT"/>
    <property type="match status" value="1"/>
</dbReference>
<comment type="caution">
    <text evidence="3">The sequence shown here is derived from an EMBL/GenBank/DDBJ whole genome shotgun (WGS) entry which is preliminary data.</text>
</comment>
<dbReference type="PANTHER" id="PTHR45024">
    <property type="entry name" value="DEHYDROGENASES, SHORT CHAIN"/>
    <property type="match status" value="1"/>
</dbReference>
<name>A0A933LQV1_UNCTE</name>
<dbReference type="SUPFAM" id="SSF51735">
    <property type="entry name" value="NAD(P)-binding Rossmann-fold domains"/>
    <property type="match status" value="1"/>
</dbReference>
<dbReference type="InterPro" id="IPR036291">
    <property type="entry name" value="NAD(P)-bd_dom_sf"/>
</dbReference>
<dbReference type="Proteomes" id="UP000772181">
    <property type="component" value="Unassembled WGS sequence"/>
</dbReference>
<dbReference type="InterPro" id="IPR002347">
    <property type="entry name" value="SDR_fam"/>
</dbReference>
<dbReference type="FunFam" id="3.40.50.720:FF:000084">
    <property type="entry name" value="Short-chain dehydrogenase reductase"/>
    <property type="match status" value="1"/>
</dbReference>
<evidence type="ECO:0000313" key="4">
    <source>
        <dbReference type="Proteomes" id="UP000772181"/>
    </source>
</evidence>
<keyword evidence="2" id="KW-0560">Oxidoreductase</keyword>
<evidence type="ECO:0000313" key="3">
    <source>
        <dbReference type="EMBL" id="MBI4596563.1"/>
    </source>
</evidence>
<evidence type="ECO:0000256" key="1">
    <source>
        <dbReference type="ARBA" id="ARBA00006484"/>
    </source>
</evidence>
<dbReference type="EMBL" id="JACQWF010000408">
    <property type="protein sequence ID" value="MBI4596563.1"/>
    <property type="molecule type" value="Genomic_DNA"/>
</dbReference>
<dbReference type="PRINTS" id="PR00081">
    <property type="entry name" value="GDHRDH"/>
</dbReference>
<dbReference type="InterPro" id="IPR051687">
    <property type="entry name" value="Peroxisomal_Beta-Oxidation"/>
</dbReference>
<proteinExistence type="inferred from homology"/>